<accession>A0A2K8U7A9</accession>
<feature type="transmembrane region" description="Helical" evidence="6">
    <location>
        <begin position="39"/>
        <end position="59"/>
    </location>
</feature>
<evidence type="ECO:0000313" key="8">
    <source>
        <dbReference type="Proteomes" id="UP000232638"/>
    </source>
</evidence>
<dbReference type="GO" id="GO:0016020">
    <property type="term" value="C:membrane"/>
    <property type="evidence" value="ECO:0007669"/>
    <property type="project" value="UniProtKB-SubCell"/>
</dbReference>
<keyword evidence="2 6" id="KW-0812">Transmembrane</keyword>
<dbReference type="PANTHER" id="PTHR30168:SF0">
    <property type="entry name" value="INNER MEMBRANE PROTEIN"/>
    <property type="match status" value="1"/>
</dbReference>
<evidence type="ECO:0000256" key="4">
    <source>
        <dbReference type="ARBA" id="ARBA00023136"/>
    </source>
</evidence>
<keyword evidence="4 6" id="KW-0472">Membrane</keyword>
<name>A0A2K8U7A9_9GAMM</name>
<evidence type="ECO:0000313" key="7">
    <source>
        <dbReference type="EMBL" id="AUB81470.1"/>
    </source>
</evidence>
<evidence type="ECO:0000256" key="1">
    <source>
        <dbReference type="ARBA" id="ARBA00004167"/>
    </source>
</evidence>
<dbReference type="EMBL" id="CP020370">
    <property type="protein sequence ID" value="AUB81470.1"/>
    <property type="molecule type" value="Genomic_DNA"/>
</dbReference>
<dbReference type="KEGG" id="tsy:THSYN_11240"/>
<keyword evidence="7" id="KW-0966">Cell projection</keyword>
<reference evidence="7 8" key="1">
    <citation type="submission" date="2017-03" db="EMBL/GenBank/DDBJ databases">
        <title>Complete genome sequence of Candidatus 'Thiodictyon syntrophicum' sp. nov. strain Cad16T, a photolithoautotroph purple sulfur bacterium isolated from an alpine meromictic lake.</title>
        <authorList>
            <person name="Luedin S.M."/>
            <person name="Pothier J.F."/>
            <person name="Danza F."/>
            <person name="Storelli N."/>
            <person name="Wittwer M."/>
            <person name="Tonolla M."/>
        </authorList>
    </citation>
    <scope>NUCLEOTIDE SEQUENCE [LARGE SCALE GENOMIC DNA]</scope>
    <source>
        <strain evidence="7 8">Cad16T</strain>
    </source>
</reference>
<sequence>MRWRTGRRSDNVEDQRDAGGGLGDPFGGGRAPMRVGRTIGIGGGVGGVVLVVVLMLLGVDPSFLLTPGGQIAPEQSPARRGPGADGAPQFQAPTAGVEDEMKQFVSVVLGDTEDTWTAVFKESGKRYVEPRLVLFTGMTRSACGLGEAAMGPFYCPADQKVYIDLAFYDELRNDFGAPGDFAQAYVIAHEVGHHVQNLLGISDQVESLRRRASRREANNLSVRLELQADCFAGIWANRAHQARQILEQGDLEEGLNAASAIGDDRLQRQTRGYVTPDSFTHGSSAQRVRWFKRGLAEGRLAACDTFSTAEL</sequence>
<feature type="region of interest" description="Disordered" evidence="5">
    <location>
        <begin position="1"/>
        <end position="29"/>
    </location>
</feature>
<keyword evidence="3 6" id="KW-1133">Transmembrane helix</keyword>
<keyword evidence="7" id="KW-0969">Cilium</keyword>
<feature type="region of interest" description="Disordered" evidence="5">
    <location>
        <begin position="68"/>
        <end position="95"/>
    </location>
</feature>
<dbReference type="OrthoDB" id="9774900at2"/>
<evidence type="ECO:0000256" key="6">
    <source>
        <dbReference type="SAM" id="Phobius"/>
    </source>
</evidence>
<dbReference type="PANTHER" id="PTHR30168">
    <property type="entry name" value="PUTATIVE MEMBRANE PROTEIN YPFJ"/>
    <property type="match status" value="1"/>
</dbReference>
<dbReference type="AlphaFoldDB" id="A0A2K8U7A9"/>
<comment type="subcellular location">
    <subcellularLocation>
        <location evidence="1">Membrane</location>
        <topology evidence="1">Single-pass membrane protein</topology>
    </subcellularLocation>
</comment>
<proteinExistence type="predicted"/>
<keyword evidence="7" id="KW-0282">Flagellum</keyword>
<evidence type="ECO:0000256" key="5">
    <source>
        <dbReference type="SAM" id="MobiDB-lite"/>
    </source>
</evidence>
<dbReference type="Pfam" id="PF04228">
    <property type="entry name" value="Zn_peptidase"/>
    <property type="match status" value="1"/>
</dbReference>
<dbReference type="RefSeq" id="WP_100919242.1">
    <property type="nucleotide sequence ID" value="NZ_CP020370.1"/>
</dbReference>
<evidence type="ECO:0000256" key="2">
    <source>
        <dbReference type="ARBA" id="ARBA00022692"/>
    </source>
</evidence>
<evidence type="ECO:0000256" key="3">
    <source>
        <dbReference type="ARBA" id="ARBA00022989"/>
    </source>
</evidence>
<dbReference type="InterPro" id="IPR007343">
    <property type="entry name" value="Uncharacterised_pept_Zn_put"/>
</dbReference>
<protein>
    <submittedName>
        <fullName evidence="7">Flagellar biosynthesis protein FlgM</fullName>
    </submittedName>
</protein>
<dbReference type="Proteomes" id="UP000232638">
    <property type="component" value="Chromosome"/>
</dbReference>
<organism evidence="7 8">
    <name type="scientific">Candidatus Thiodictyon syntrophicum</name>
    <dbReference type="NCBI Taxonomy" id="1166950"/>
    <lineage>
        <taxon>Bacteria</taxon>
        <taxon>Pseudomonadati</taxon>
        <taxon>Pseudomonadota</taxon>
        <taxon>Gammaproteobacteria</taxon>
        <taxon>Chromatiales</taxon>
        <taxon>Chromatiaceae</taxon>
        <taxon>Thiodictyon</taxon>
    </lineage>
</organism>
<feature type="compositionally biased region" description="Basic and acidic residues" evidence="5">
    <location>
        <begin position="7"/>
        <end position="17"/>
    </location>
</feature>
<feature type="compositionally biased region" description="Gly residues" evidence="5">
    <location>
        <begin position="18"/>
        <end position="29"/>
    </location>
</feature>
<keyword evidence="8" id="KW-1185">Reference proteome</keyword>
<gene>
    <name evidence="7" type="ORF">THSYN_11240</name>
</gene>